<dbReference type="GO" id="GO:0003677">
    <property type="term" value="F:DNA binding"/>
    <property type="evidence" value="ECO:0007669"/>
    <property type="project" value="InterPro"/>
</dbReference>
<dbReference type="GO" id="GO:0006366">
    <property type="term" value="P:transcription by RNA polymerase II"/>
    <property type="evidence" value="ECO:0007669"/>
    <property type="project" value="TreeGrafter"/>
</dbReference>
<proteinExistence type="inferred from homology"/>
<dbReference type="InterPro" id="IPR014381">
    <property type="entry name" value="Arch_Rpo5/euc_Rpb5"/>
</dbReference>
<dbReference type="InterPro" id="IPR036710">
    <property type="entry name" value="RNA_pol_Rpb5_N_sf"/>
</dbReference>
<dbReference type="GO" id="GO:0005665">
    <property type="term" value="C:RNA polymerase II, core complex"/>
    <property type="evidence" value="ECO:0007669"/>
    <property type="project" value="TreeGrafter"/>
</dbReference>
<gene>
    <name evidence="12" type="primary">POLR2E</name>
    <name evidence="12" type="ORF">MS3_00010317</name>
</gene>
<accession>A0A922S1S6</accession>
<sequence>MYSIQVTLIFYSIILYSEAIHSDDELFAVNINGANTYSSSNVPGGLSEYSIDDDFMHMQPTCFQTDPAQPDLNGYHWLIIDFGIHLHHIKEIRLAPNPFHKYFATKLSNIDVFLIQSGESLETDEMLTSLRQTNQRTPKNIMWNSKGIKFCQSTGNITAGTRAATIECPQEMDAKWLALRRTDELEICLISVYVKKAYKECFIQYSTEEQQVWPSLSGQPFSFIRHLSKSACRAGCSVNKNCQAIRYRKIRHTGVCEQIRDVILSEDHTSVIPNERNPVSHDSLLNCESENCMIELNKCQLGRLEELHQVKQSEENDTIISISNLNNESNDLQSENKFSLWEIPSNLQKIKADQSNELNTELLFSIQMDGYLYCSKAVCDTLKIYSMDKNNEAILCGEINSLIVSHLNKYYLFCRNNYPMDKLKFIRLEWNNMGREKAGYLHVNITKMFIRITKNTKLFNMNLNSNIMPMTTYSTMLVTNNIELTTEQQSSEHFVEVKEYEVNEQYTTQQLKNQFKELKKEENEEGLKVQNNLHETELLQQYYQHEKGELEDKREKSEALHHTDSYKGEDEQYTEMKETNTFNEENSHSVNYLNTNTDYTENEEDEYDMSTLESFDDQTVEDDLTYATENESNMQMTNIHDKHNMSPKQNHLTVTTTEFHEVVEHTEAIDNIVTDSWGRQPNSHNDLDKNVNNYRNENITSTKLGVREARREKDHDNLQIAGQHHRNLEKKSLQTVRVDEGPKNNSLFSRRPQFILIIAIIFLTFRKIDMMDDSETYKLWRIRKTILKMCKDRGYLVMPKELEQSLEDFKATVGDPPTRKDLLMVVNHEEDPADMLYVFFPEEEKVNMKTVRAYLNQMQQDSTYRAILVLQEKGLTPSAKTAIAELSCKYTLECFFENELMVNITEHQLVPQHNVLTQEEKKELLERYRLKENQLPKMQASDPVARYYGLRRGQVVRITRPSETAGRYITYRIVL</sequence>
<evidence type="ECO:0000313" key="13">
    <source>
        <dbReference type="Proteomes" id="UP000471633"/>
    </source>
</evidence>
<dbReference type="GO" id="GO:0005666">
    <property type="term" value="C:RNA polymerase III complex"/>
    <property type="evidence" value="ECO:0007669"/>
    <property type="project" value="TreeGrafter"/>
</dbReference>
<comment type="subcellular location">
    <subcellularLocation>
        <location evidence="1">Nucleus</location>
    </subcellularLocation>
</comment>
<dbReference type="InterPro" id="IPR035913">
    <property type="entry name" value="RPB5-like_sf"/>
</dbReference>
<comment type="caution">
    <text evidence="12">The sequence shown here is derived from an EMBL/GenBank/DDBJ whole genome shotgun (WGS) entry which is preliminary data.</text>
</comment>
<dbReference type="AlphaFoldDB" id="A0A922S1S6"/>
<dbReference type="KEGG" id="shx:MS3_00010317"/>
<evidence type="ECO:0000256" key="9">
    <source>
        <dbReference type="SAM" id="SignalP"/>
    </source>
</evidence>
<evidence type="ECO:0000256" key="3">
    <source>
        <dbReference type="ARBA" id="ARBA00022478"/>
    </source>
</evidence>
<reference evidence="12" key="4">
    <citation type="journal article" date="2022" name="PLoS Pathog.">
        <title>Chromosome-level genome of Schistosoma haematobium underpins genome-wide explorations of molecular variation.</title>
        <authorList>
            <person name="Stroehlein A.J."/>
            <person name="Korhonen P.K."/>
            <person name="Lee V.V."/>
            <person name="Ralph S.A."/>
            <person name="Mentink-Kane M."/>
            <person name="You H."/>
            <person name="McManus D.P."/>
            <person name="Tchuente L.T."/>
            <person name="Stothard J.R."/>
            <person name="Kaur P."/>
            <person name="Dudchenko O."/>
            <person name="Aiden E.L."/>
            <person name="Yang B."/>
            <person name="Yang H."/>
            <person name="Emery A.M."/>
            <person name="Webster B.L."/>
            <person name="Brindley P.J."/>
            <person name="Rollinson D."/>
            <person name="Chang B.C.H."/>
            <person name="Gasser R.B."/>
            <person name="Young N.D."/>
        </authorList>
    </citation>
    <scope>NUCLEOTIDE SEQUENCE</scope>
</reference>
<dbReference type="Gene3D" id="3.90.940.20">
    <property type="entry name" value="RPB5-like RNA polymerase subunit"/>
    <property type="match status" value="1"/>
</dbReference>
<dbReference type="InterPro" id="IPR000783">
    <property type="entry name" value="RNA_pol_subH/Rpb5_C"/>
</dbReference>
<dbReference type="Pfam" id="PF01191">
    <property type="entry name" value="RNA_pol_Rpb5_C"/>
    <property type="match status" value="1"/>
</dbReference>
<dbReference type="FunFam" id="3.40.1340.10:FF:000001">
    <property type="entry name" value="DNA-directed RNA polymerases I, II, and III subunit RPABC1"/>
    <property type="match status" value="1"/>
</dbReference>
<feature type="region of interest" description="Disordered" evidence="8">
    <location>
        <begin position="548"/>
        <end position="572"/>
    </location>
</feature>
<keyword evidence="13" id="KW-1185">Reference proteome</keyword>
<keyword evidence="5" id="KW-0539">Nucleus</keyword>
<reference evidence="12" key="1">
    <citation type="journal article" date="2012" name="Nat. Genet.">
        <title>Whole-genome sequence of Schistosoma haematobium.</title>
        <authorList>
            <person name="Young N.D."/>
            <person name="Jex A.R."/>
            <person name="Li B."/>
            <person name="Liu S."/>
            <person name="Yang L."/>
            <person name="Xiong Z."/>
            <person name="Li Y."/>
            <person name="Cantacessi C."/>
            <person name="Hall R.S."/>
            <person name="Xu X."/>
            <person name="Chen F."/>
            <person name="Wu X."/>
            <person name="Zerlotini A."/>
            <person name="Oliveira G."/>
            <person name="Hofmann A."/>
            <person name="Zhang G."/>
            <person name="Fang X."/>
            <person name="Kang Y."/>
            <person name="Campbell B.E."/>
            <person name="Loukas A."/>
            <person name="Ranganathan S."/>
            <person name="Rollinson D."/>
            <person name="Rinaldi G."/>
            <person name="Brindley P.J."/>
            <person name="Yang H."/>
            <person name="Wang J."/>
            <person name="Wang J."/>
            <person name="Gasser R.B."/>
        </authorList>
    </citation>
    <scope>NUCLEOTIDE SEQUENCE</scope>
</reference>
<evidence type="ECO:0000256" key="7">
    <source>
        <dbReference type="ARBA" id="ARBA00032836"/>
    </source>
</evidence>
<feature type="chain" id="PRO_5038046641" description="DNA-directed RNA polymerases I, II, and III subunit RPABC1" evidence="9">
    <location>
        <begin position="20"/>
        <end position="975"/>
    </location>
</feature>
<evidence type="ECO:0000259" key="11">
    <source>
        <dbReference type="Pfam" id="PF03871"/>
    </source>
</evidence>
<dbReference type="CTD" id="5434"/>
<evidence type="ECO:0000256" key="2">
    <source>
        <dbReference type="ARBA" id="ARBA00020809"/>
    </source>
</evidence>
<dbReference type="GO" id="GO:0006362">
    <property type="term" value="P:transcription elongation by RNA polymerase I"/>
    <property type="evidence" value="ECO:0007669"/>
    <property type="project" value="TreeGrafter"/>
</dbReference>
<dbReference type="GO" id="GO:0003899">
    <property type="term" value="F:DNA-directed RNA polymerase activity"/>
    <property type="evidence" value="ECO:0007669"/>
    <property type="project" value="InterPro"/>
</dbReference>
<evidence type="ECO:0000256" key="1">
    <source>
        <dbReference type="ARBA" id="ARBA00004123"/>
    </source>
</evidence>
<dbReference type="Proteomes" id="UP000471633">
    <property type="component" value="Unassembled WGS sequence"/>
</dbReference>
<evidence type="ECO:0000256" key="4">
    <source>
        <dbReference type="ARBA" id="ARBA00023163"/>
    </source>
</evidence>
<evidence type="ECO:0000259" key="10">
    <source>
        <dbReference type="Pfam" id="PF01191"/>
    </source>
</evidence>
<reference evidence="12" key="2">
    <citation type="journal article" date="2019" name="Gigascience">
        <title>High-quality Schistosoma haematobium genome achieved by single-molecule and long-range sequencing.</title>
        <authorList>
            <person name="Stroehlein A.J."/>
            <person name="Korhonen P.K."/>
            <person name="Chong T.M."/>
            <person name="Lim Y.L."/>
            <person name="Chan K.G."/>
            <person name="Webster B."/>
            <person name="Rollinson D."/>
            <person name="Brindley P.J."/>
            <person name="Gasser R.B."/>
            <person name="Young N.D."/>
        </authorList>
    </citation>
    <scope>NUCLEOTIDE SEQUENCE</scope>
</reference>
<feature type="domain" description="RNA polymerase Rpb5 N-terminal" evidence="11">
    <location>
        <begin position="774"/>
        <end position="858"/>
    </location>
</feature>
<evidence type="ECO:0000256" key="8">
    <source>
        <dbReference type="SAM" id="MobiDB-lite"/>
    </source>
</evidence>
<protein>
    <recommendedName>
        <fullName evidence="2">DNA-directed RNA polymerases I, II, and III subunit RPABC1</fullName>
    </recommendedName>
    <alternativeName>
        <fullName evidence="7">RPB5 homolog</fullName>
    </alternativeName>
</protein>
<evidence type="ECO:0000256" key="6">
    <source>
        <dbReference type="ARBA" id="ARBA00025765"/>
    </source>
</evidence>
<dbReference type="SUPFAM" id="SSF55287">
    <property type="entry name" value="RPB5-like RNA polymerase subunit"/>
    <property type="match status" value="1"/>
</dbReference>
<feature type="domain" description="RNA polymerase subunit H/Rpb5 C-terminal" evidence="10">
    <location>
        <begin position="902"/>
        <end position="974"/>
    </location>
</feature>
<dbReference type="Pfam" id="PF03871">
    <property type="entry name" value="RNA_pol_Rpb5_N"/>
    <property type="match status" value="1"/>
</dbReference>
<dbReference type="PANTHER" id="PTHR10535">
    <property type="entry name" value="DNA-DIRECTED RNA POLYMERASES I, II, AND III SUBUNIT RPABC1"/>
    <property type="match status" value="1"/>
</dbReference>
<reference evidence="12" key="3">
    <citation type="submission" date="2021-06" db="EMBL/GenBank/DDBJ databases">
        <title>Chromosome-level genome assembly for S. haematobium.</title>
        <authorList>
            <person name="Stroehlein A.J."/>
        </authorList>
    </citation>
    <scope>NUCLEOTIDE SEQUENCE</scope>
</reference>
<comment type="similarity">
    <text evidence="6">Belongs to the archaeal Rpo5/eukaryotic RPB5 RNA polymerase subunit family.</text>
</comment>
<keyword evidence="4" id="KW-0804">Transcription</keyword>
<dbReference type="PANTHER" id="PTHR10535:SF0">
    <property type="entry name" value="DNA-DIRECTED RNA POLYMERASES I, II, AND III SUBUNIT RPABC1"/>
    <property type="match status" value="1"/>
</dbReference>
<dbReference type="EMBL" id="AMPZ03000002">
    <property type="protein sequence ID" value="KAH9590134.1"/>
    <property type="molecule type" value="Genomic_DNA"/>
</dbReference>
<dbReference type="Gene3D" id="3.40.1340.10">
    <property type="entry name" value="RNA polymerase, Rpb5, N-terminal domain"/>
    <property type="match status" value="1"/>
</dbReference>
<dbReference type="GeneID" id="24588613"/>
<dbReference type="HAMAP" id="MF_00025">
    <property type="entry name" value="RNApol_Rpo5_RPB5"/>
    <property type="match status" value="1"/>
</dbReference>
<evidence type="ECO:0000313" key="12">
    <source>
        <dbReference type="EMBL" id="KAH9590134.1"/>
    </source>
</evidence>
<dbReference type="GO" id="GO:0042797">
    <property type="term" value="P:tRNA transcription by RNA polymerase III"/>
    <property type="evidence" value="ECO:0007669"/>
    <property type="project" value="TreeGrafter"/>
</dbReference>
<evidence type="ECO:0000256" key="5">
    <source>
        <dbReference type="ARBA" id="ARBA00023242"/>
    </source>
</evidence>
<name>A0A922S1S6_SCHHA</name>
<organism evidence="12 13">
    <name type="scientific">Schistosoma haematobium</name>
    <name type="common">Blood fluke</name>
    <dbReference type="NCBI Taxonomy" id="6185"/>
    <lineage>
        <taxon>Eukaryota</taxon>
        <taxon>Metazoa</taxon>
        <taxon>Spiralia</taxon>
        <taxon>Lophotrochozoa</taxon>
        <taxon>Platyhelminthes</taxon>
        <taxon>Trematoda</taxon>
        <taxon>Digenea</taxon>
        <taxon>Strigeidida</taxon>
        <taxon>Schistosomatoidea</taxon>
        <taxon>Schistosomatidae</taxon>
        <taxon>Schistosoma</taxon>
    </lineage>
</organism>
<dbReference type="FunFam" id="3.90.940.20:FF:000001">
    <property type="entry name" value="DNA-directed RNA polymerases I, II, and III subunit RPABC1"/>
    <property type="match status" value="1"/>
</dbReference>
<dbReference type="RefSeq" id="XP_051070611.1">
    <property type="nucleotide sequence ID" value="XM_051218679.1"/>
</dbReference>
<feature type="signal peptide" evidence="9">
    <location>
        <begin position="1"/>
        <end position="19"/>
    </location>
</feature>
<keyword evidence="9" id="KW-0732">Signal</keyword>
<dbReference type="GO" id="GO:0005736">
    <property type="term" value="C:RNA polymerase I complex"/>
    <property type="evidence" value="ECO:0007669"/>
    <property type="project" value="TreeGrafter"/>
</dbReference>
<keyword evidence="3 12" id="KW-0240">DNA-directed RNA polymerase</keyword>
<dbReference type="InterPro" id="IPR005571">
    <property type="entry name" value="RNA_pol_Rpb5_N"/>
</dbReference>
<dbReference type="NCBIfam" id="NF007129">
    <property type="entry name" value="PRK09570.1"/>
    <property type="match status" value="1"/>
</dbReference>
<dbReference type="SUPFAM" id="SSF53036">
    <property type="entry name" value="Eukaryotic RPB5 N-terminal domain"/>
    <property type="match status" value="1"/>
</dbReference>